<evidence type="ECO:0000313" key="3">
    <source>
        <dbReference type="EMBL" id="KAL1246775.1"/>
    </source>
</evidence>
<evidence type="ECO:0000256" key="1">
    <source>
        <dbReference type="SAM" id="MobiDB-lite"/>
    </source>
</evidence>
<dbReference type="Proteomes" id="UP001558613">
    <property type="component" value="Unassembled WGS sequence"/>
</dbReference>
<gene>
    <name evidence="3" type="ORF">QQF64_034278</name>
</gene>
<reference evidence="3 4" key="1">
    <citation type="submission" date="2023-09" db="EMBL/GenBank/DDBJ databases">
        <authorList>
            <person name="Wang M."/>
        </authorList>
    </citation>
    <scope>NUCLEOTIDE SEQUENCE [LARGE SCALE GENOMIC DNA]</scope>
    <source>
        <strain evidence="3">GT-2023</strain>
        <tissue evidence="3">Liver</tissue>
    </source>
</reference>
<evidence type="ECO:0000313" key="4">
    <source>
        <dbReference type="Proteomes" id="UP001558613"/>
    </source>
</evidence>
<keyword evidence="2" id="KW-0812">Transmembrane</keyword>
<organism evidence="3 4">
    <name type="scientific">Cirrhinus molitorella</name>
    <name type="common">mud carp</name>
    <dbReference type="NCBI Taxonomy" id="172907"/>
    <lineage>
        <taxon>Eukaryota</taxon>
        <taxon>Metazoa</taxon>
        <taxon>Chordata</taxon>
        <taxon>Craniata</taxon>
        <taxon>Vertebrata</taxon>
        <taxon>Euteleostomi</taxon>
        <taxon>Actinopterygii</taxon>
        <taxon>Neopterygii</taxon>
        <taxon>Teleostei</taxon>
        <taxon>Ostariophysi</taxon>
        <taxon>Cypriniformes</taxon>
        <taxon>Cyprinidae</taxon>
        <taxon>Labeoninae</taxon>
        <taxon>Labeonini</taxon>
        <taxon>Cirrhinus</taxon>
    </lineage>
</organism>
<sequence>MDVFICMFFTSLHHPHRLRSVQAALCLSPAGDKLKISDSRYQISAPGHCIITLTTTLLNEDDNREWRCEVTQGDQVKTSVTYTVKISAPVDSETQIPVSRSNSETTSRQTTAAAPEQDSSSLSQVIVIMIAVGASFAVFLLALIVWLILKKRAGVRRAADESVEQTDRADVTYTEVTVNKKKQAKKNKVRCDDQVTYASIRGAEAGAQEDCSQIYATVNKSHHKSGK</sequence>
<keyword evidence="2" id="KW-1133">Transmembrane helix</keyword>
<keyword evidence="2" id="KW-0472">Membrane</keyword>
<evidence type="ECO:0008006" key="5">
    <source>
        <dbReference type="Google" id="ProtNLM"/>
    </source>
</evidence>
<accession>A0ABR3L2Z3</accession>
<comment type="caution">
    <text evidence="3">The sequence shown here is derived from an EMBL/GenBank/DDBJ whole genome shotgun (WGS) entry which is preliminary data.</text>
</comment>
<proteinExistence type="predicted"/>
<feature type="region of interest" description="Disordered" evidence="1">
    <location>
        <begin position="94"/>
        <end position="116"/>
    </location>
</feature>
<keyword evidence="4" id="KW-1185">Reference proteome</keyword>
<protein>
    <recommendedName>
        <fullName evidence="5">Ig-like domain-containing protein</fullName>
    </recommendedName>
</protein>
<dbReference type="PANTHER" id="PTHR11422">
    <property type="entry name" value="T-CELL SURFACE GLYCOPROTEIN CD4"/>
    <property type="match status" value="1"/>
</dbReference>
<dbReference type="PANTHER" id="PTHR11422:SF5">
    <property type="entry name" value="DIVERSE IMMUNOGLOBULIN DOMAIN-CONTAINING PROTEIN 1.1 ISOFORM X1-RELATED"/>
    <property type="match status" value="1"/>
</dbReference>
<evidence type="ECO:0000256" key="2">
    <source>
        <dbReference type="SAM" id="Phobius"/>
    </source>
</evidence>
<feature type="transmembrane region" description="Helical" evidence="2">
    <location>
        <begin position="125"/>
        <end position="149"/>
    </location>
</feature>
<dbReference type="EMBL" id="JAYMGO010000105">
    <property type="protein sequence ID" value="KAL1246775.1"/>
    <property type="molecule type" value="Genomic_DNA"/>
</dbReference>
<name>A0ABR3L2Z3_9TELE</name>